<organism evidence="4 5">
    <name type="scientific">Paspalum notatum var. saurae</name>
    <dbReference type="NCBI Taxonomy" id="547442"/>
    <lineage>
        <taxon>Eukaryota</taxon>
        <taxon>Viridiplantae</taxon>
        <taxon>Streptophyta</taxon>
        <taxon>Embryophyta</taxon>
        <taxon>Tracheophyta</taxon>
        <taxon>Spermatophyta</taxon>
        <taxon>Magnoliopsida</taxon>
        <taxon>Liliopsida</taxon>
        <taxon>Poales</taxon>
        <taxon>Poaceae</taxon>
        <taxon>PACMAD clade</taxon>
        <taxon>Panicoideae</taxon>
        <taxon>Andropogonodae</taxon>
        <taxon>Paspaleae</taxon>
        <taxon>Paspalinae</taxon>
        <taxon>Paspalum</taxon>
    </lineage>
</organism>
<protein>
    <recommendedName>
        <fullName evidence="3">RRM domain-containing protein</fullName>
    </recommendedName>
</protein>
<feature type="domain" description="RRM" evidence="3">
    <location>
        <begin position="471"/>
        <end position="547"/>
    </location>
</feature>
<accession>A0AAQ3UXV0</accession>
<dbReference type="InterPro" id="IPR021790">
    <property type="entry name" value="PTBP1-like_RRM2"/>
</dbReference>
<dbReference type="EMBL" id="CP144754">
    <property type="protein sequence ID" value="WVZ98147.1"/>
    <property type="molecule type" value="Genomic_DNA"/>
</dbReference>
<evidence type="ECO:0000259" key="3">
    <source>
        <dbReference type="PROSITE" id="PS50102"/>
    </source>
</evidence>
<evidence type="ECO:0000256" key="1">
    <source>
        <dbReference type="PROSITE-ProRule" id="PRU00176"/>
    </source>
</evidence>
<dbReference type="InterPro" id="IPR035979">
    <property type="entry name" value="RBD_domain_sf"/>
</dbReference>
<keyword evidence="1" id="KW-0694">RNA-binding</keyword>
<reference evidence="4 5" key="1">
    <citation type="submission" date="2024-02" db="EMBL/GenBank/DDBJ databases">
        <title>High-quality chromosome-scale genome assembly of Pensacola bahiagrass (Paspalum notatum Flugge var. saurae).</title>
        <authorList>
            <person name="Vega J.M."/>
            <person name="Podio M."/>
            <person name="Orjuela J."/>
            <person name="Siena L.A."/>
            <person name="Pessino S.C."/>
            <person name="Combes M.C."/>
            <person name="Mariac C."/>
            <person name="Albertini E."/>
            <person name="Pupilli F."/>
            <person name="Ortiz J.P.A."/>
            <person name="Leblanc O."/>
        </authorList>
    </citation>
    <scope>NUCLEOTIDE SEQUENCE [LARGE SCALE GENOMIC DNA]</scope>
    <source>
        <strain evidence="4">R1</strain>
        <tissue evidence="4">Leaf</tissue>
    </source>
</reference>
<dbReference type="Proteomes" id="UP001341281">
    <property type="component" value="Chromosome 10"/>
</dbReference>
<feature type="compositionally biased region" description="Basic and acidic residues" evidence="2">
    <location>
        <begin position="723"/>
        <end position="735"/>
    </location>
</feature>
<dbReference type="Gene3D" id="3.30.70.330">
    <property type="match status" value="1"/>
</dbReference>
<gene>
    <name evidence="4" type="ORF">U9M48_043617</name>
</gene>
<feature type="compositionally biased region" description="Basic and acidic residues" evidence="2">
    <location>
        <begin position="693"/>
        <end position="707"/>
    </location>
</feature>
<dbReference type="InterPro" id="IPR000504">
    <property type="entry name" value="RRM_dom"/>
</dbReference>
<dbReference type="InterPro" id="IPR012677">
    <property type="entry name" value="Nucleotide-bd_a/b_plait_sf"/>
</dbReference>
<feature type="compositionally biased region" description="Polar residues" evidence="2">
    <location>
        <begin position="205"/>
        <end position="214"/>
    </location>
</feature>
<dbReference type="PROSITE" id="PS50102">
    <property type="entry name" value="RRM"/>
    <property type="match status" value="1"/>
</dbReference>
<evidence type="ECO:0000313" key="4">
    <source>
        <dbReference type="EMBL" id="WVZ98147.1"/>
    </source>
</evidence>
<dbReference type="Pfam" id="PF11835">
    <property type="entry name" value="RRM_8"/>
    <property type="match status" value="1"/>
</dbReference>
<dbReference type="GO" id="GO:0003723">
    <property type="term" value="F:RNA binding"/>
    <property type="evidence" value="ECO:0007669"/>
    <property type="project" value="UniProtKB-UniRule"/>
</dbReference>
<feature type="region of interest" description="Disordered" evidence="2">
    <location>
        <begin position="683"/>
        <end position="735"/>
    </location>
</feature>
<dbReference type="SUPFAM" id="SSF54928">
    <property type="entry name" value="RNA-binding domain, RBD"/>
    <property type="match status" value="1"/>
</dbReference>
<evidence type="ECO:0000256" key="2">
    <source>
        <dbReference type="SAM" id="MobiDB-lite"/>
    </source>
</evidence>
<dbReference type="AlphaFoldDB" id="A0AAQ3UXV0"/>
<proteinExistence type="predicted"/>
<keyword evidence="5" id="KW-1185">Reference proteome</keyword>
<sequence>MAAAAAPISRPSMRHRFDTSPDFPPPSRQFAPPGRASASQSWVRDKAHPPALNTAAGRASARQSWVRDKAHPPALNTAAGRASARQSWVRDQAHPPALNTAAGRASSSASWIRDKEEAYTDRAAAFKNPEKASPSPELVASKASPSASDLIVSEDSPSALAKKPSGFKRLEVFDKPAGRASSSASWICDKAISAASRDVQAKSPDLQSCPSVSSMPPPLKNLPEKALSPTFLSKKASPRSSRDVQAKSPDLQSCLSVSSMPPALKNLAEKALSPTFSSKKASPRLVVSKVSPSASNLVTFEASCSASDLVAPEVSPSPSSACAKRLSLPSAGPADKNGKKASNISWCFLEGLSETLYTWALLTAGLFSASSTLEDRQLECRQQTLWDSEILMFHAGFLAHTGGAKWENFMSWTLVLAQGELRTDDIVWRITASSYCDLRLGLEKGNSVQKGACNVFGKMLMSGWRSPSHALDVTIRHVCYHVSESVIHEVFAQFGQVDGVHIFGGSDHVFTQVVFHSKRDAADAFGELHGRNIYDGCCQMVINWGSSLEFLDTPDMSCRATIPSPKMLQASSTPTIAKECSMPDAVVAAADGLAIDIDPSDINIDMHATDAIVAATDGPTLDIDPSDINIAKRSMKFLDSDTGIPAPMDVQSTALTLTQPNTRTPKLFLPNMSLLLHENKSAQHVSNEMPPDSSHDASLEMPDDNKSAVHVSNEMPPNSSHDTSLEMPKEAKMVL</sequence>
<feature type="region of interest" description="Disordered" evidence="2">
    <location>
        <begin position="196"/>
        <end position="252"/>
    </location>
</feature>
<name>A0AAQ3UXV0_PASNO</name>
<feature type="region of interest" description="Disordered" evidence="2">
    <location>
        <begin position="1"/>
        <end position="164"/>
    </location>
</feature>
<evidence type="ECO:0000313" key="5">
    <source>
        <dbReference type="Proteomes" id="UP001341281"/>
    </source>
</evidence>